<organism evidence="1 2">
    <name type="scientific">Clostridium drakei</name>
    <dbReference type="NCBI Taxonomy" id="332101"/>
    <lineage>
        <taxon>Bacteria</taxon>
        <taxon>Bacillati</taxon>
        <taxon>Bacillota</taxon>
        <taxon>Clostridia</taxon>
        <taxon>Eubacteriales</taxon>
        <taxon>Clostridiaceae</taxon>
        <taxon>Clostridium</taxon>
    </lineage>
</organism>
<dbReference type="RefSeq" id="WP_032077410.1">
    <property type="nucleotide sequence ID" value="NZ_CP020953.1"/>
</dbReference>
<protein>
    <recommendedName>
        <fullName evidence="3">DUF1284 domain-containing protein</fullName>
    </recommendedName>
</protein>
<accession>A0A2U8DVG1</accession>
<dbReference type="AlphaFoldDB" id="A0A2U8DVG1"/>
<evidence type="ECO:0000313" key="1">
    <source>
        <dbReference type="EMBL" id="AWI06244.1"/>
    </source>
</evidence>
<evidence type="ECO:0008006" key="3">
    <source>
        <dbReference type="Google" id="ProtNLM"/>
    </source>
</evidence>
<reference evidence="2" key="1">
    <citation type="submission" date="2017-04" db="EMBL/GenBank/DDBJ databases">
        <authorList>
            <person name="Song Y."/>
            <person name="Cho B.-K."/>
        </authorList>
    </citation>
    <scope>NUCLEOTIDE SEQUENCE [LARGE SCALE GENOMIC DNA]</scope>
    <source>
        <strain evidence="2">SL1</strain>
    </source>
</reference>
<dbReference type="OrthoDB" id="121064at2"/>
<proteinExistence type="predicted"/>
<dbReference type="KEGG" id="cdrk:B9W14_17595"/>
<name>A0A2U8DVG1_9CLOT</name>
<sequence>MLVLRAHHLLCIQGYEGNGYSFKFTKNMDRVVNTLSDNTYIKIVTAVDDICEKCPHELKNDTCKSQEKVFEFDIKVLNELKLIVNRTYLYKDILNSIRENLSYEKFQEICGSCQWFHYGYCKNGIFGNSGYMK</sequence>
<dbReference type="EMBL" id="CP020953">
    <property type="protein sequence ID" value="AWI06244.1"/>
    <property type="molecule type" value="Genomic_DNA"/>
</dbReference>
<gene>
    <name evidence="1" type="ORF">B9W14_17595</name>
</gene>
<dbReference type="Pfam" id="PF06935">
    <property type="entry name" value="DUF1284"/>
    <property type="match status" value="1"/>
</dbReference>
<dbReference type="InterPro" id="IPR009702">
    <property type="entry name" value="DUF1284"/>
</dbReference>
<keyword evidence="2" id="KW-1185">Reference proteome</keyword>
<dbReference type="Proteomes" id="UP000244910">
    <property type="component" value="Chromosome"/>
</dbReference>
<evidence type="ECO:0000313" key="2">
    <source>
        <dbReference type="Proteomes" id="UP000244910"/>
    </source>
</evidence>